<name>A0ABP0TSS3_9BRYO</name>
<sequence>IVSIRTRCIGISYYLIGTYFTIYTRMSRELISTRRNKTGICCEDFDIQDDFKCIFEPLEVSIMEGNCWHEPINDIAYGCLIGIFVDSKHQENLKEKKIQVAQGGFIGETDVHSIAPQIKKYLWGIVSSNISRNVWVASFYSGVTSASHCVYVYLEYGSNNLTLISHLWHGDDLVLGNKFTAQHVFRDVIGNQIFEYGQHGYKHTTFAISISQSS</sequence>
<proteinExistence type="predicted"/>
<keyword evidence="2" id="KW-1185">Reference proteome</keyword>
<organism evidence="1 2">
    <name type="scientific">Sphagnum troendelagicum</name>
    <dbReference type="NCBI Taxonomy" id="128251"/>
    <lineage>
        <taxon>Eukaryota</taxon>
        <taxon>Viridiplantae</taxon>
        <taxon>Streptophyta</taxon>
        <taxon>Embryophyta</taxon>
        <taxon>Bryophyta</taxon>
        <taxon>Sphagnophytina</taxon>
        <taxon>Sphagnopsida</taxon>
        <taxon>Sphagnales</taxon>
        <taxon>Sphagnaceae</taxon>
        <taxon>Sphagnum</taxon>
    </lineage>
</organism>
<feature type="non-terminal residue" evidence="1">
    <location>
        <position position="1"/>
    </location>
</feature>
<gene>
    <name evidence="1" type="ORF">CSSPTR1EN2_LOCUS7161</name>
</gene>
<evidence type="ECO:0000313" key="2">
    <source>
        <dbReference type="Proteomes" id="UP001497512"/>
    </source>
</evidence>
<reference evidence="1" key="1">
    <citation type="submission" date="2024-02" db="EMBL/GenBank/DDBJ databases">
        <authorList>
            <consortium name="ELIXIR-Norway"/>
            <consortium name="Elixir Norway"/>
        </authorList>
    </citation>
    <scope>NUCLEOTIDE SEQUENCE</scope>
</reference>
<protein>
    <submittedName>
        <fullName evidence="1">Uncharacterized protein</fullName>
    </submittedName>
</protein>
<dbReference type="EMBL" id="OZ019906">
    <property type="protein sequence ID" value="CAK9203988.1"/>
    <property type="molecule type" value="Genomic_DNA"/>
</dbReference>
<accession>A0ABP0TSS3</accession>
<evidence type="ECO:0000313" key="1">
    <source>
        <dbReference type="EMBL" id="CAK9203988.1"/>
    </source>
</evidence>
<dbReference type="Proteomes" id="UP001497512">
    <property type="component" value="Chromosome 14"/>
</dbReference>